<evidence type="ECO:0000259" key="1">
    <source>
        <dbReference type="SMART" id="SM01080"/>
    </source>
</evidence>
<dbReference type="Proteomes" id="UP000326678">
    <property type="component" value="Chromosome Gxm2"/>
</dbReference>
<protein>
    <submittedName>
        <fullName evidence="2">CHASE2 domain-containing protein</fullName>
    </submittedName>
</protein>
<gene>
    <name evidence="2" type="ORF">GXM_09014</name>
</gene>
<proteinExistence type="predicted"/>
<dbReference type="AlphaFoldDB" id="A0A5P8WFZ0"/>
<reference evidence="2 3" key="1">
    <citation type="submission" date="2019-10" db="EMBL/GenBank/DDBJ databases">
        <title>Genomic and transcriptomic insights into the perfect genentic adaptation of a filamentous nitrogen-fixing cyanobacterium to rice fields.</title>
        <authorList>
            <person name="Chen Z."/>
        </authorList>
    </citation>
    <scope>NUCLEOTIDE SEQUENCE [LARGE SCALE GENOMIC DNA]</scope>
    <source>
        <strain evidence="2">CCNUC1</strain>
    </source>
</reference>
<dbReference type="InterPro" id="IPR007890">
    <property type="entry name" value="CHASE2"/>
</dbReference>
<dbReference type="InterPro" id="IPR024983">
    <property type="entry name" value="CHAT_dom"/>
</dbReference>
<keyword evidence="3" id="KW-1185">Reference proteome</keyword>
<dbReference type="KEGG" id="nsh:GXM_09014"/>
<dbReference type="Pfam" id="PF12770">
    <property type="entry name" value="CHAT"/>
    <property type="match status" value="1"/>
</dbReference>
<sequence length="750" mass="86266">MSKLVVIELGEGNFEQQGFPVTLHITEDGKSYDTKIDTKITGNLPAAPQVEQSYIRWQSRYRRLGLPMRLEDSDTEVTNISDAQRIRDRIDECREAGDIFSDYFNDWLKSQSFTSIREKLFQKIKSDEKIRILLQTDNYLLRKFPWSVWELLLQDYKYAEIALSPRKYEPPSEKYKLRKQKIKILAIIGNSQGINVEADKQILNQQLPDANIEFLVEPTRNQLNDKLWEQSWDILFFAGHSESQDDANQGWIKINKNEILSIEDLKFALNKAINKGLSLAIFNSCDGLGLAAELSAMQIPQMIVMREPIPDEVAHEFLKHFLKAFACGQSLYLAVREARERLQGLESKFPCASWLPVIFQNPACQPLNWVRHNYALKFPTVMAASVAVAVLVLGVRYLGLLQPLELKAYDQMMQLRPDEGIDSRILVVEVTQNDIDAQDHKERGGSSLTVSTLTKLVEQIQKYKPRYIGLVQDLDTPNQVTFRKNLEKLFEENPNLYALCREKYIAQGDVSGNLPSPPDAFGFSDVYTDDDQVIRRYVWYRNTQDPRCTNQSAFSLMLALQYLQDKGTQYQVISNNQLRIGNLILPRLQKRAGGYQRLDNRGYQILLNYRTAARKLNNITKYTPVENFISSHPPSELSDLVKDRIVLIGVTDEEFAKDKLFQTPYNQKIVPVWVHAQMISQILSAVEDQRPLLRVWSAWEDVLWICGWSLVGSYLAPLRTTPGNVKRCEIKLPYFYGLSSLNQGFGFFTE</sequence>
<evidence type="ECO:0000313" key="3">
    <source>
        <dbReference type="Proteomes" id="UP000326678"/>
    </source>
</evidence>
<dbReference type="Pfam" id="PF05226">
    <property type="entry name" value="CHASE2"/>
    <property type="match status" value="1"/>
</dbReference>
<dbReference type="EMBL" id="CP045227">
    <property type="protein sequence ID" value="QFS51520.1"/>
    <property type="molecule type" value="Genomic_DNA"/>
</dbReference>
<name>A0A5P8WFZ0_9NOSO</name>
<dbReference type="RefSeq" id="WP_152592028.1">
    <property type="nucleotide sequence ID" value="NZ_CP045227.1"/>
</dbReference>
<evidence type="ECO:0000313" key="2">
    <source>
        <dbReference type="EMBL" id="QFS51520.1"/>
    </source>
</evidence>
<organism evidence="2 3">
    <name type="scientific">Nostoc sphaeroides CCNUC1</name>
    <dbReference type="NCBI Taxonomy" id="2653204"/>
    <lineage>
        <taxon>Bacteria</taxon>
        <taxon>Bacillati</taxon>
        <taxon>Cyanobacteriota</taxon>
        <taxon>Cyanophyceae</taxon>
        <taxon>Nostocales</taxon>
        <taxon>Nostocaceae</taxon>
        <taxon>Nostoc</taxon>
    </lineage>
</organism>
<feature type="domain" description="CHASE2" evidence="1">
    <location>
        <begin position="401"/>
        <end position="715"/>
    </location>
</feature>
<accession>A0A5P8WFZ0</accession>
<dbReference type="SMART" id="SM01080">
    <property type="entry name" value="CHASE2"/>
    <property type="match status" value="1"/>
</dbReference>